<organism evidence="2 3">
    <name type="scientific">Effusibacillus lacus</name>
    <dbReference type="NCBI Taxonomy" id="1348429"/>
    <lineage>
        <taxon>Bacteria</taxon>
        <taxon>Bacillati</taxon>
        <taxon>Bacillota</taxon>
        <taxon>Bacilli</taxon>
        <taxon>Bacillales</taxon>
        <taxon>Alicyclobacillaceae</taxon>
        <taxon>Effusibacillus</taxon>
    </lineage>
</organism>
<keyword evidence="3" id="KW-1185">Reference proteome</keyword>
<gene>
    <name evidence="2" type="ORF">EFBL_2108</name>
</gene>
<evidence type="ECO:0000313" key="2">
    <source>
        <dbReference type="EMBL" id="GAX90481.1"/>
    </source>
</evidence>
<evidence type="ECO:0008006" key="4">
    <source>
        <dbReference type="Google" id="ProtNLM"/>
    </source>
</evidence>
<sequence length="77" mass="8611">MWRLILILFIGLTIGTIAGELLGKAFQLHWLTDAWTPIVWNPAGDLGMVKYDLHLQVKLNLASLAGMGLAYWISTKM</sequence>
<keyword evidence="1" id="KW-0472">Membrane</keyword>
<evidence type="ECO:0000256" key="1">
    <source>
        <dbReference type="SAM" id="Phobius"/>
    </source>
</evidence>
<accession>A0A292YNJ3</accession>
<proteinExistence type="predicted"/>
<reference evidence="3" key="1">
    <citation type="submission" date="2017-07" db="EMBL/GenBank/DDBJ databases">
        <title>Draft genome sequence of Effusibacillus lacus strain skLN1.</title>
        <authorList>
            <person name="Watanabe M."/>
            <person name="Kojima H."/>
            <person name="Fukui M."/>
        </authorList>
    </citation>
    <scope>NUCLEOTIDE SEQUENCE [LARGE SCALE GENOMIC DNA]</scope>
    <source>
        <strain evidence="3">skLN1</strain>
    </source>
</reference>
<keyword evidence="1" id="KW-0812">Transmembrane</keyword>
<comment type="caution">
    <text evidence="2">The sequence shown here is derived from an EMBL/GenBank/DDBJ whole genome shotgun (WGS) entry which is preliminary data.</text>
</comment>
<feature type="transmembrane region" description="Helical" evidence="1">
    <location>
        <begin position="55"/>
        <end position="73"/>
    </location>
</feature>
<dbReference type="AlphaFoldDB" id="A0A292YNJ3"/>
<dbReference type="Proteomes" id="UP000217785">
    <property type="component" value="Unassembled WGS sequence"/>
</dbReference>
<protein>
    <recommendedName>
        <fullName evidence="4">DUF4321 domain-containing protein</fullName>
    </recommendedName>
</protein>
<keyword evidence="1" id="KW-1133">Transmembrane helix</keyword>
<dbReference type="EMBL" id="BDUF01000057">
    <property type="protein sequence ID" value="GAX90481.1"/>
    <property type="molecule type" value="Genomic_DNA"/>
</dbReference>
<dbReference type="Pfam" id="PF14209">
    <property type="entry name" value="DUF4321"/>
    <property type="match status" value="1"/>
</dbReference>
<evidence type="ECO:0000313" key="3">
    <source>
        <dbReference type="Proteomes" id="UP000217785"/>
    </source>
</evidence>
<dbReference type="InterPro" id="IPR025470">
    <property type="entry name" value="DUF4321"/>
</dbReference>
<name>A0A292YNJ3_9BACL</name>